<keyword evidence="13" id="KW-1185">Reference proteome</keyword>
<keyword evidence="5 8" id="KW-0274">FAD</keyword>
<dbReference type="SUPFAM" id="SSF48173">
    <property type="entry name" value="Cryptochrome/photolyase FAD-binding domain"/>
    <property type="match status" value="1"/>
</dbReference>
<dbReference type="FunFam" id="1.10.579.10:FF:000003">
    <property type="entry name" value="Deoxyribodipyrimidine photo-lyase"/>
    <property type="match status" value="1"/>
</dbReference>
<dbReference type="InterPro" id="IPR005101">
    <property type="entry name" value="Cryptochr/Photolyase_FAD-bd"/>
</dbReference>
<dbReference type="KEGG" id="naf:GQ61_07900"/>
<proteinExistence type="inferred from homology"/>
<comment type="catalytic activity">
    <reaction evidence="7">
        <text>cyclobutadipyrimidine (in DNA) = 2 pyrimidine residues (in DNA).</text>
        <dbReference type="EC" id="4.1.99.3"/>
    </reaction>
</comment>
<dbReference type="PRINTS" id="PR00147">
    <property type="entry name" value="DNAPHOTLYASE"/>
</dbReference>
<evidence type="ECO:0000256" key="4">
    <source>
        <dbReference type="ARBA" id="ARBA00022630"/>
    </source>
</evidence>
<dbReference type="InterPro" id="IPR036155">
    <property type="entry name" value="Crypto/Photolyase_N_sf"/>
</dbReference>
<dbReference type="InterPro" id="IPR002081">
    <property type="entry name" value="Cryptochrome/DNA_photolyase_1"/>
</dbReference>
<dbReference type="STRING" id="1414854.GQ61_07900"/>
<dbReference type="AlphaFoldDB" id="A0A1W6N633"/>
<dbReference type="GO" id="GO:0009416">
    <property type="term" value="P:response to light stimulus"/>
    <property type="evidence" value="ECO:0007669"/>
    <property type="project" value="TreeGrafter"/>
</dbReference>
<dbReference type="InterPro" id="IPR018394">
    <property type="entry name" value="DNA_photolyase_1_CS_C"/>
</dbReference>
<dbReference type="GO" id="GO:0071949">
    <property type="term" value="F:FAD binding"/>
    <property type="evidence" value="ECO:0007669"/>
    <property type="project" value="TreeGrafter"/>
</dbReference>
<gene>
    <name evidence="12" type="ORF">GQ61_07900</name>
</gene>
<evidence type="ECO:0000259" key="11">
    <source>
        <dbReference type="PROSITE" id="PS51645"/>
    </source>
</evidence>
<sequence>MTPIILWFRKDLRLTDNPALTAAVEDGAPILPLYILEEDTNNPWPLGNAQKWWLHHSLSQLNETFLKLGGQLFLKRGNPQEILGELVKTVRAKEVYWNRCYEPYALHRDNYIKENLQSLGVRVKGFKGNLLFEPWEVLNKQGTAFKVYTPFWKECLSKLDVQKTLSKPKKLNLYNASVLNENLSDFKLLPQNPDWSLNFYEVWQPGEMNAEKLLKEFLDHRVHEYTLKRDYPAINGTSRLSPHIHFGEISVRQIVEQLKFSKEFKKETGDEVYLSELGWREFCYSLLYHFPELPERNFQITFNDFSWENNDANLRDWQKGRTGYPIVDAGMRELWTTGWMHNRIRMIVASFLTKHLLLPWQQGEKWFWNTLLDADLANNASGWQWVAGCGADAAPYFRIFNPVLQGEKFDPEGDYVRRFVPELRQLSKQYIHKPWLAPTEELEKGEVVLGKTYPYPIIDHGKARQRALQAYKNIR</sequence>
<comment type="similarity">
    <text evidence="10">Belongs to the DNA photolyase family.</text>
</comment>
<evidence type="ECO:0000256" key="3">
    <source>
        <dbReference type="ARBA" id="ARBA00014046"/>
    </source>
</evidence>
<dbReference type="EC" id="4.1.99.3" evidence="2"/>
<dbReference type="PROSITE" id="PS00394">
    <property type="entry name" value="DNA_PHOTOLYASES_1_1"/>
    <property type="match status" value="1"/>
</dbReference>
<name>A0A1W6N633_9PROT</name>
<feature type="domain" description="Photolyase/cryptochrome alpha/beta" evidence="11">
    <location>
        <begin position="2"/>
        <end position="131"/>
    </location>
</feature>
<dbReference type="PANTHER" id="PTHR11455:SF9">
    <property type="entry name" value="CRYPTOCHROME CIRCADIAN CLOCK 5 ISOFORM X1"/>
    <property type="match status" value="1"/>
</dbReference>
<evidence type="ECO:0000313" key="13">
    <source>
        <dbReference type="Proteomes" id="UP000237351"/>
    </source>
</evidence>
<evidence type="ECO:0000256" key="2">
    <source>
        <dbReference type="ARBA" id="ARBA00013149"/>
    </source>
</evidence>
<feature type="site" description="Electron transfer via tryptophanyl radical" evidence="9">
    <location>
        <position position="307"/>
    </location>
</feature>
<dbReference type="OrthoDB" id="9772484at2"/>
<evidence type="ECO:0000256" key="7">
    <source>
        <dbReference type="ARBA" id="ARBA00033999"/>
    </source>
</evidence>
<keyword evidence="12" id="KW-0456">Lyase</keyword>
<dbReference type="InterPro" id="IPR014729">
    <property type="entry name" value="Rossmann-like_a/b/a_fold"/>
</dbReference>
<evidence type="ECO:0000256" key="9">
    <source>
        <dbReference type="PIRSR" id="PIRSR602081-2"/>
    </source>
</evidence>
<dbReference type="GO" id="GO:0003677">
    <property type="term" value="F:DNA binding"/>
    <property type="evidence" value="ECO:0007669"/>
    <property type="project" value="TreeGrafter"/>
</dbReference>
<accession>A0A1W6N633</accession>
<dbReference type="GO" id="GO:0000719">
    <property type="term" value="P:photoreactive repair"/>
    <property type="evidence" value="ECO:0007669"/>
    <property type="project" value="UniProtKB-ARBA"/>
</dbReference>
<reference evidence="12 13" key="1">
    <citation type="submission" date="2014-06" db="EMBL/GenBank/DDBJ databases">
        <title>The genome of the endonuclear symbiont Nucleicultrix amoebiphila.</title>
        <authorList>
            <person name="Schulz F."/>
            <person name="Horn M."/>
        </authorList>
    </citation>
    <scope>NUCLEOTIDE SEQUENCE [LARGE SCALE GENOMIC DNA]</scope>
    <source>
        <strain evidence="12 13">FS5</strain>
    </source>
</reference>
<dbReference type="Pfam" id="PF00875">
    <property type="entry name" value="DNA_photolyase"/>
    <property type="match status" value="1"/>
</dbReference>
<dbReference type="InterPro" id="IPR006050">
    <property type="entry name" value="DNA_photolyase_N"/>
</dbReference>
<feature type="site" description="Electron transfer via tryptophanyl radical" evidence="9">
    <location>
        <position position="360"/>
    </location>
</feature>
<dbReference type="EMBL" id="CP008743">
    <property type="protein sequence ID" value="ARN85219.1"/>
    <property type="molecule type" value="Genomic_DNA"/>
</dbReference>
<organism evidence="12 13">
    <name type="scientific">Candidatus Nucleicultrix amoebiphila FS5</name>
    <dbReference type="NCBI Taxonomy" id="1414854"/>
    <lineage>
        <taxon>Bacteria</taxon>
        <taxon>Pseudomonadati</taxon>
        <taxon>Pseudomonadota</taxon>
        <taxon>Alphaproteobacteria</taxon>
        <taxon>Holosporales</taxon>
        <taxon>Candidatus Nucleicultricaceae</taxon>
        <taxon>Candidatus Nucleicultrix</taxon>
    </lineage>
</organism>
<dbReference type="Gene3D" id="1.25.40.80">
    <property type="match status" value="1"/>
</dbReference>
<evidence type="ECO:0000313" key="12">
    <source>
        <dbReference type="EMBL" id="ARN85219.1"/>
    </source>
</evidence>
<feature type="site" description="Electron transfer via tryptophanyl radical" evidence="9">
    <location>
        <position position="383"/>
    </location>
</feature>
<keyword evidence="4 8" id="KW-0285">Flavoprotein</keyword>
<dbReference type="Gene3D" id="3.40.50.620">
    <property type="entry name" value="HUPs"/>
    <property type="match status" value="1"/>
</dbReference>
<feature type="binding site" evidence="8">
    <location>
        <begin position="237"/>
        <end position="241"/>
    </location>
    <ligand>
        <name>FAD</name>
        <dbReference type="ChEBI" id="CHEBI:57692"/>
    </ligand>
</feature>
<feature type="binding site" evidence="8">
    <location>
        <position position="225"/>
    </location>
    <ligand>
        <name>FAD</name>
        <dbReference type="ChEBI" id="CHEBI:57692"/>
    </ligand>
</feature>
<dbReference type="PROSITE" id="PS51645">
    <property type="entry name" value="PHR_CRY_ALPHA_BETA"/>
    <property type="match status" value="1"/>
</dbReference>
<comment type="cofactor">
    <cofactor evidence="1">
        <name>(6R)-5,10-methylene-5,6,7,8-tetrahydrofolate</name>
        <dbReference type="ChEBI" id="CHEBI:15636"/>
    </cofactor>
</comment>
<dbReference type="RefSeq" id="WP_085784766.1">
    <property type="nucleotide sequence ID" value="NZ_CP008743.1"/>
</dbReference>
<dbReference type="InterPro" id="IPR036134">
    <property type="entry name" value="Crypto/Photolyase_FAD-like_sf"/>
</dbReference>
<evidence type="ECO:0000256" key="6">
    <source>
        <dbReference type="ARBA" id="ARBA00022991"/>
    </source>
</evidence>
<comment type="cofactor">
    <cofactor evidence="8">
        <name>FAD</name>
        <dbReference type="ChEBI" id="CHEBI:57692"/>
    </cofactor>
    <text evidence="8">Binds 1 FAD per subunit.</text>
</comment>
<dbReference type="SUPFAM" id="SSF52425">
    <property type="entry name" value="Cryptochrome/photolyase, N-terminal domain"/>
    <property type="match status" value="1"/>
</dbReference>
<protein>
    <recommendedName>
        <fullName evidence="3">Deoxyribodipyrimidine photo-lyase</fullName>
        <ecNumber evidence="2">4.1.99.3</ecNumber>
    </recommendedName>
</protein>
<dbReference type="Gene3D" id="1.10.579.10">
    <property type="entry name" value="DNA Cyclobutane Dipyrimidine Photolyase, subunit A, domain 3"/>
    <property type="match status" value="1"/>
</dbReference>
<evidence type="ECO:0000256" key="10">
    <source>
        <dbReference type="RuleBase" id="RU004182"/>
    </source>
</evidence>
<evidence type="ECO:0000256" key="8">
    <source>
        <dbReference type="PIRSR" id="PIRSR602081-1"/>
    </source>
</evidence>
<dbReference type="Proteomes" id="UP000237351">
    <property type="component" value="Chromosome"/>
</dbReference>
<dbReference type="PROSITE" id="PS00691">
    <property type="entry name" value="DNA_PHOTOLYASES_1_2"/>
    <property type="match status" value="1"/>
</dbReference>
<keyword evidence="6 10" id="KW-0157">Chromophore</keyword>
<dbReference type="PANTHER" id="PTHR11455">
    <property type="entry name" value="CRYPTOCHROME"/>
    <property type="match status" value="1"/>
</dbReference>
<feature type="binding site" evidence="8">
    <location>
        <begin position="373"/>
        <end position="375"/>
    </location>
    <ligand>
        <name>FAD</name>
        <dbReference type="ChEBI" id="CHEBI:57692"/>
    </ligand>
</feature>
<evidence type="ECO:0000256" key="1">
    <source>
        <dbReference type="ARBA" id="ARBA00001932"/>
    </source>
</evidence>
<evidence type="ECO:0000256" key="5">
    <source>
        <dbReference type="ARBA" id="ARBA00022827"/>
    </source>
</evidence>
<dbReference type="Pfam" id="PF03441">
    <property type="entry name" value="FAD_binding_7"/>
    <property type="match status" value="1"/>
</dbReference>
<feature type="binding site" evidence="8">
    <location>
        <position position="273"/>
    </location>
    <ligand>
        <name>FAD</name>
        <dbReference type="ChEBI" id="CHEBI:57692"/>
    </ligand>
</feature>
<dbReference type="GO" id="GO:0003904">
    <property type="term" value="F:deoxyribodipyrimidine photo-lyase activity"/>
    <property type="evidence" value="ECO:0007669"/>
    <property type="project" value="UniProtKB-EC"/>
</dbReference>